<protein>
    <submittedName>
        <fullName evidence="2">Transcriptional regulator, AlpA family</fullName>
    </submittedName>
</protein>
<feature type="domain" description="Helix-turn-helix" evidence="1">
    <location>
        <begin position="1"/>
        <end position="52"/>
    </location>
</feature>
<keyword evidence="3" id="KW-1185">Reference proteome</keyword>
<evidence type="ECO:0000313" key="3">
    <source>
        <dbReference type="Proteomes" id="UP000199184"/>
    </source>
</evidence>
<dbReference type="Proteomes" id="UP000199184">
    <property type="component" value="Unassembled WGS sequence"/>
</dbReference>
<dbReference type="AlphaFoldDB" id="A0A1C3WCQ7"/>
<evidence type="ECO:0000313" key="2">
    <source>
        <dbReference type="EMBL" id="SCB37691.1"/>
    </source>
</evidence>
<dbReference type="EMBL" id="FMAI01000007">
    <property type="protein sequence ID" value="SCB37691.1"/>
    <property type="molecule type" value="Genomic_DNA"/>
</dbReference>
<organism evidence="2 3">
    <name type="scientific">Bradyrhizobium shewense</name>
    <dbReference type="NCBI Taxonomy" id="1761772"/>
    <lineage>
        <taxon>Bacteria</taxon>
        <taxon>Pseudomonadati</taxon>
        <taxon>Pseudomonadota</taxon>
        <taxon>Alphaproteobacteria</taxon>
        <taxon>Hyphomicrobiales</taxon>
        <taxon>Nitrobacteraceae</taxon>
        <taxon>Bradyrhizobium</taxon>
    </lineage>
</organism>
<dbReference type="Pfam" id="PF12728">
    <property type="entry name" value="HTH_17"/>
    <property type="match status" value="1"/>
</dbReference>
<proteinExistence type="predicted"/>
<name>A0A1C3WCQ7_9BRAD</name>
<sequence>MLTVSEFCERYRICRRTFYRLLANGDGPRVVKVGKRSTRISEAAAAEWLTARESTPAACL</sequence>
<gene>
    <name evidence="2" type="ORF">GA0061098_1007162</name>
</gene>
<dbReference type="InterPro" id="IPR041657">
    <property type="entry name" value="HTH_17"/>
</dbReference>
<reference evidence="3" key="1">
    <citation type="submission" date="2016-08" db="EMBL/GenBank/DDBJ databases">
        <authorList>
            <person name="Varghese N."/>
            <person name="Submissions Spin"/>
        </authorList>
    </citation>
    <scope>NUCLEOTIDE SEQUENCE [LARGE SCALE GENOMIC DNA]</scope>
    <source>
        <strain evidence="3">ERR11</strain>
    </source>
</reference>
<dbReference type="RefSeq" id="WP_091957310.1">
    <property type="nucleotide sequence ID" value="NZ_FMAI01000007.1"/>
</dbReference>
<evidence type="ECO:0000259" key="1">
    <source>
        <dbReference type="Pfam" id="PF12728"/>
    </source>
</evidence>
<accession>A0A1C3WCQ7</accession>